<organism evidence="1 2">
    <name type="scientific">Rhodofomes roseus</name>
    <dbReference type="NCBI Taxonomy" id="34475"/>
    <lineage>
        <taxon>Eukaryota</taxon>
        <taxon>Fungi</taxon>
        <taxon>Dikarya</taxon>
        <taxon>Basidiomycota</taxon>
        <taxon>Agaricomycotina</taxon>
        <taxon>Agaricomycetes</taxon>
        <taxon>Polyporales</taxon>
        <taxon>Rhodofomes</taxon>
    </lineage>
</organism>
<proteinExistence type="predicted"/>
<dbReference type="AlphaFoldDB" id="A0A4Y9YXC6"/>
<sequence length="608" mass="68459">MFPNTLLDSVLLVLPENDRSQLQGRSLEQMREWTLMEARASQRRLANLHSVHNATLPVHRLPTETLIEIFRLAHAFSSSQKTKAHVWVIMTTAVCRYWRDIVVTSPVFWRNIDLSKAALEFVDLCLERSAGAGIKLFLTIPQDNNLSLLAPPLVQHHSRLAHLDIQWKTNNPNNAFARVCDTCLPALTSLTAKAKHKLPLKFTQGYLPSLRHVDVSGVVLHWATLPLAQLTSLALADIRCPNDRGEPNAVSLADILDILEAFRSLEEFAFQQWEHIEGQEERWTVNLNRTVPLPRMRRFHVMGPTQVIAELMPHVSLPDSVQLFLNRHSRRTSHGAIRQDVPQQDDMTNLPVVKNVRHIIIRETEFRELDIYAVTELPARDFWDSQLRWLSEHAGLPSLGVHELPLVPSLYLRYGVRESSLRGLIAVIGTGFFPTAIQTLALYGNVEGVTTDSWAEMLAACPKLEHLEIVTGLHHDTCAFPHALSPTASGTPCPQLRELVLGFDPRASADAHGRMMLDALRRVLRERARAEGGRRLLLLRLVFGPSPPQNPDGVSHTDIVARVAFARSPIAQYRIPDDMQEVTANLESLVDSMTVTVLQNRPFGYQYG</sequence>
<dbReference type="PANTHER" id="PTHR38926">
    <property type="entry name" value="F-BOX DOMAIN CONTAINING PROTEIN, EXPRESSED"/>
    <property type="match status" value="1"/>
</dbReference>
<dbReference type="SUPFAM" id="SSF52047">
    <property type="entry name" value="RNI-like"/>
    <property type="match status" value="1"/>
</dbReference>
<dbReference type="Proteomes" id="UP000298390">
    <property type="component" value="Unassembled WGS sequence"/>
</dbReference>
<dbReference type="InterPro" id="IPR036047">
    <property type="entry name" value="F-box-like_dom_sf"/>
</dbReference>
<dbReference type="EMBL" id="SEKV01000066">
    <property type="protein sequence ID" value="TFY66995.1"/>
    <property type="molecule type" value="Genomic_DNA"/>
</dbReference>
<name>A0A4Y9YXC6_9APHY</name>
<dbReference type="Gene3D" id="3.80.10.10">
    <property type="entry name" value="Ribonuclease Inhibitor"/>
    <property type="match status" value="1"/>
</dbReference>
<dbReference type="PANTHER" id="PTHR38926:SF5">
    <property type="entry name" value="F-BOX AND LEUCINE-RICH REPEAT PROTEIN 6"/>
    <property type="match status" value="1"/>
</dbReference>
<comment type="caution">
    <text evidence="1">The sequence shown here is derived from an EMBL/GenBank/DDBJ whole genome shotgun (WGS) entry which is preliminary data.</text>
</comment>
<evidence type="ECO:0000313" key="2">
    <source>
        <dbReference type="Proteomes" id="UP000298390"/>
    </source>
</evidence>
<evidence type="ECO:0000313" key="1">
    <source>
        <dbReference type="EMBL" id="TFY66995.1"/>
    </source>
</evidence>
<gene>
    <name evidence="1" type="ORF">EVJ58_g1900</name>
</gene>
<accession>A0A4Y9YXC6</accession>
<dbReference type="InterPro" id="IPR032675">
    <property type="entry name" value="LRR_dom_sf"/>
</dbReference>
<protein>
    <submittedName>
        <fullName evidence="1">Uncharacterized protein</fullName>
    </submittedName>
</protein>
<dbReference type="SUPFAM" id="SSF81383">
    <property type="entry name" value="F-box domain"/>
    <property type="match status" value="1"/>
</dbReference>
<reference evidence="1 2" key="1">
    <citation type="submission" date="2019-01" db="EMBL/GenBank/DDBJ databases">
        <title>Genome sequencing of the rare red list fungi Fomitopsis rosea.</title>
        <authorList>
            <person name="Buettner E."/>
            <person name="Kellner H."/>
        </authorList>
    </citation>
    <scope>NUCLEOTIDE SEQUENCE [LARGE SCALE GENOMIC DNA]</scope>
    <source>
        <strain evidence="1 2">DSM 105464</strain>
    </source>
</reference>
<dbReference type="Gene3D" id="1.20.1280.50">
    <property type="match status" value="1"/>
</dbReference>
<dbReference type="STRING" id="34475.A0A4Y9YXC6"/>